<reference evidence="1 2" key="1">
    <citation type="journal article" date="2013" name="Genome Announc.">
        <title>Complete genome sequence of Clostridium stercorarium subsp. stercorarium strain DSM 8532, a thermophilic degrader of plant cell wall fibers.</title>
        <authorList>
            <person name="Poehlein A."/>
            <person name="Zverlov V.V."/>
            <person name="Daniel R."/>
            <person name="Schwarz W.H."/>
            <person name="Liebl W."/>
        </authorList>
    </citation>
    <scope>NUCLEOTIDE SEQUENCE [LARGE SCALE GENOMIC DNA]</scope>
    <source>
        <strain evidence="2">ATCC 35414 / DSM 8532 / NCIMB 11754</strain>
    </source>
</reference>
<gene>
    <name evidence="1" type="ordered locus">Cst_c01190</name>
</gene>
<dbReference type="Proteomes" id="UP000011220">
    <property type="component" value="Chromosome"/>
</dbReference>
<organism evidence="1 2">
    <name type="scientific">Thermoclostridium stercorarium (strain ATCC 35414 / DSM 8532 / NCIMB 11754)</name>
    <name type="common">Clostridium stercorarium</name>
    <dbReference type="NCBI Taxonomy" id="1121335"/>
    <lineage>
        <taxon>Bacteria</taxon>
        <taxon>Bacillati</taxon>
        <taxon>Bacillota</taxon>
        <taxon>Clostridia</taxon>
        <taxon>Eubacteriales</taxon>
        <taxon>Oscillospiraceae</taxon>
        <taxon>Thermoclostridium</taxon>
    </lineage>
</organism>
<dbReference type="STRING" id="1121335.Cst_c01190"/>
<dbReference type="Gene3D" id="3.40.190.10">
    <property type="entry name" value="Periplasmic binding protein-like II"/>
    <property type="match status" value="2"/>
</dbReference>
<dbReference type="SUPFAM" id="SSF53850">
    <property type="entry name" value="Periplasmic binding protein-like II"/>
    <property type="match status" value="1"/>
</dbReference>
<dbReference type="Pfam" id="PF01547">
    <property type="entry name" value="SBP_bac_1"/>
    <property type="match status" value="1"/>
</dbReference>
<evidence type="ECO:0000313" key="2">
    <source>
        <dbReference type="Proteomes" id="UP000011220"/>
    </source>
</evidence>
<dbReference type="KEGG" id="csd:Clst_0112"/>
<dbReference type="KEGG" id="css:Cst_c01190"/>
<dbReference type="InterPro" id="IPR006059">
    <property type="entry name" value="SBP"/>
</dbReference>
<sequence length="369" mass="41970">MTVISTIGTNVGKDYQPVLMCNKVWLKKAGKDIPKTLDEFVDLIRHYKANDMNGNGNPNDEIPMSVTEAFLPYMFGPAFGLDLVSGFQADENGKVKYAYADPENYKNYLAFLNSLYREGLLEVEYTSLNRDQIVERVSNDLTGIVFDFSWQMSMLYSPSLPYYDGTEETAFVGAPPLSGTHEGFYVGRIELGNMFGVNAKSQNIVLACKFLDYAMSDECQEMYQWGIEGKSYIVDENGNKKFTEQARDNDWLQQLGINPAFVYPAQQSVASTDELVADWHARINAEIRPYVKDPWPFIYSTEEEAEIINTYFVDIETYVKENATAFITGTKSLDEFNDYLAGLESLNLKQVLEVRQAQYDRFLKAYKGN</sequence>
<keyword evidence="2" id="KW-1185">Reference proteome</keyword>
<dbReference type="RefSeq" id="WP_015357846.1">
    <property type="nucleotide sequence ID" value="NC_020134.1"/>
</dbReference>
<evidence type="ECO:0000313" key="1">
    <source>
        <dbReference type="EMBL" id="AGC67149.1"/>
    </source>
</evidence>
<dbReference type="eggNOG" id="COG1653">
    <property type="taxonomic scope" value="Bacteria"/>
</dbReference>
<dbReference type="EMBL" id="CP004044">
    <property type="protein sequence ID" value="AGC67149.1"/>
    <property type="molecule type" value="Genomic_DNA"/>
</dbReference>
<dbReference type="PATRIC" id="fig|1121335.3.peg.114"/>
<accession>L7VKG9</accession>
<keyword evidence="1" id="KW-0762">Sugar transport</keyword>
<dbReference type="AlphaFoldDB" id="L7VKG9"/>
<protein>
    <submittedName>
        <fullName evidence="1">ABC-type sugar transport system, periplasmic component</fullName>
    </submittedName>
</protein>
<name>L7VKG9_THES1</name>
<proteinExistence type="predicted"/>
<keyword evidence="1" id="KW-0813">Transport</keyword>